<dbReference type="SUPFAM" id="SSF47384">
    <property type="entry name" value="Homodimeric domain of signal transducing histidine kinase"/>
    <property type="match status" value="1"/>
</dbReference>
<dbReference type="SMART" id="SM00387">
    <property type="entry name" value="HATPase_c"/>
    <property type="match status" value="1"/>
</dbReference>
<dbReference type="PANTHER" id="PTHR45453">
    <property type="entry name" value="PHOSPHATE REGULON SENSOR PROTEIN PHOR"/>
    <property type="match status" value="1"/>
</dbReference>
<feature type="coiled-coil region" evidence="11">
    <location>
        <begin position="177"/>
        <end position="228"/>
    </location>
</feature>
<gene>
    <name evidence="14" type="ordered locus">Apar_1045</name>
</gene>
<evidence type="ECO:0000256" key="10">
    <source>
        <dbReference type="ARBA" id="ARBA00039401"/>
    </source>
</evidence>
<feature type="transmembrane region" description="Helical" evidence="12">
    <location>
        <begin position="120"/>
        <end position="138"/>
    </location>
</feature>
<organism evidence="14 15">
    <name type="scientific">Lancefieldella parvula (strain ATCC 33793 / DSM 20469 / CCUG 32760 / JCM 10300 / KCTC 3663 / VPI 0546 / 1246)</name>
    <name type="common">Atopobium parvulum</name>
    <dbReference type="NCBI Taxonomy" id="521095"/>
    <lineage>
        <taxon>Bacteria</taxon>
        <taxon>Bacillati</taxon>
        <taxon>Actinomycetota</taxon>
        <taxon>Coriobacteriia</taxon>
        <taxon>Coriobacteriales</taxon>
        <taxon>Atopobiaceae</taxon>
        <taxon>Lancefieldella</taxon>
    </lineage>
</organism>
<dbReference type="HOGENOM" id="CLU_000445_89_39_11"/>
<dbReference type="CDD" id="cd00075">
    <property type="entry name" value="HATPase"/>
    <property type="match status" value="1"/>
</dbReference>
<dbReference type="InterPro" id="IPR050351">
    <property type="entry name" value="BphY/WalK/GraS-like"/>
</dbReference>
<evidence type="ECO:0000256" key="9">
    <source>
        <dbReference type="ARBA" id="ARBA00023136"/>
    </source>
</evidence>
<dbReference type="EMBL" id="CP001721">
    <property type="protein sequence ID" value="ACV51473.1"/>
    <property type="molecule type" value="Genomic_DNA"/>
</dbReference>
<dbReference type="InterPro" id="IPR036890">
    <property type="entry name" value="HATPase_C_sf"/>
</dbReference>
<feature type="transmembrane region" description="Helical" evidence="12">
    <location>
        <begin position="39"/>
        <end position="60"/>
    </location>
</feature>
<evidence type="ECO:0000256" key="4">
    <source>
        <dbReference type="ARBA" id="ARBA00012438"/>
    </source>
</evidence>
<dbReference type="PRINTS" id="PR00344">
    <property type="entry name" value="BCTRLSENSOR"/>
</dbReference>
<accession>C8W7N2</accession>
<dbReference type="InterPro" id="IPR003661">
    <property type="entry name" value="HisK_dim/P_dom"/>
</dbReference>
<name>C8W7N2_LANP1</name>
<dbReference type="KEGG" id="apv:Apar_1045"/>
<dbReference type="GeneID" id="84806568"/>
<reference evidence="14 15" key="1">
    <citation type="journal article" date="2009" name="Stand. Genomic Sci.">
        <title>Complete genome sequence of Atopobium parvulum type strain (IPP 1246).</title>
        <authorList>
            <person name="Copeland A."/>
            <person name="Sikorski J."/>
            <person name="Lapidus A."/>
            <person name="Nolan M."/>
            <person name="Del Rio T.G."/>
            <person name="Lucas S."/>
            <person name="Chen F."/>
            <person name="Tice H."/>
            <person name="Pitluck S."/>
            <person name="Cheng J.F."/>
            <person name="Pukall R."/>
            <person name="Chertkov O."/>
            <person name="Brettin T."/>
            <person name="Han C."/>
            <person name="Detter J.C."/>
            <person name="Kuske C."/>
            <person name="Bruce D."/>
            <person name="Goodwin L."/>
            <person name="Ivanova N."/>
            <person name="Mavromatis K."/>
            <person name="Mikhailova N."/>
            <person name="Chen A."/>
            <person name="Palaniappan K."/>
            <person name="Chain P."/>
            <person name="Rohde M."/>
            <person name="Goker M."/>
            <person name="Bristow J."/>
            <person name="Eisen J.A."/>
            <person name="Markowitz V."/>
            <person name="Hugenholtz P."/>
            <person name="Kyrpides N.C."/>
            <person name="Klenk H.P."/>
            <person name="Detter J.C."/>
        </authorList>
    </citation>
    <scope>NUCLEOTIDE SEQUENCE [LARGE SCALE GENOMIC DNA]</scope>
    <source>
        <strain evidence="15">ATCC 33793 / DSM 20469 / CCUG 32760 / JCM 10300 / KCTC 3663 / VPI 0546 / 1246</strain>
    </source>
</reference>
<dbReference type="eggNOG" id="COG2205">
    <property type="taxonomic scope" value="Bacteria"/>
</dbReference>
<evidence type="ECO:0000256" key="7">
    <source>
        <dbReference type="ARBA" id="ARBA00022777"/>
    </source>
</evidence>
<dbReference type="GO" id="GO:0004721">
    <property type="term" value="F:phosphoprotein phosphatase activity"/>
    <property type="evidence" value="ECO:0007669"/>
    <property type="project" value="TreeGrafter"/>
</dbReference>
<dbReference type="OrthoDB" id="9786919at2"/>
<dbReference type="Proteomes" id="UP000000960">
    <property type="component" value="Chromosome"/>
</dbReference>
<dbReference type="EC" id="2.7.13.3" evidence="4"/>
<dbReference type="PANTHER" id="PTHR45453:SF1">
    <property type="entry name" value="PHOSPHATE REGULON SENSOR PROTEIN PHOR"/>
    <property type="match status" value="1"/>
</dbReference>
<feature type="transmembrane region" description="Helical" evidence="12">
    <location>
        <begin position="81"/>
        <end position="100"/>
    </location>
</feature>
<keyword evidence="6" id="KW-0808">Transferase</keyword>
<keyword evidence="9 12" id="KW-0472">Membrane</keyword>
<dbReference type="GO" id="GO:0005886">
    <property type="term" value="C:plasma membrane"/>
    <property type="evidence" value="ECO:0007669"/>
    <property type="project" value="UniProtKB-SubCell"/>
</dbReference>
<dbReference type="SMART" id="SM00388">
    <property type="entry name" value="HisKA"/>
    <property type="match status" value="1"/>
</dbReference>
<dbReference type="PROSITE" id="PS50109">
    <property type="entry name" value="HIS_KIN"/>
    <property type="match status" value="1"/>
</dbReference>
<keyword evidence="7 14" id="KW-0418">Kinase</keyword>
<dbReference type="GO" id="GO:0005509">
    <property type="term" value="F:calcium ion binding"/>
    <property type="evidence" value="ECO:0007669"/>
    <property type="project" value="UniProtKB-ARBA"/>
</dbReference>
<evidence type="ECO:0000259" key="13">
    <source>
        <dbReference type="PROSITE" id="PS50109"/>
    </source>
</evidence>
<dbReference type="STRING" id="521095.Apar_1045"/>
<keyword evidence="5" id="KW-0597">Phosphoprotein</keyword>
<keyword evidence="8" id="KW-0902">Two-component regulatory system</keyword>
<dbReference type="InterPro" id="IPR004358">
    <property type="entry name" value="Sig_transdc_His_kin-like_C"/>
</dbReference>
<dbReference type="AlphaFoldDB" id="C8W7N2"/>
<comment type="subcellular location">
    <subcellularLocation>
        <location evidence="3">Cell membrane</location>
    </subcellularLocation>
</comment>
<evidence type="ECO:0000256" key="12">
    <source>
        <dbReference type="SAM" id="Phobius"/>
    </source>
</evidence>
<comment type="cofactor">
    <cofactor evidence="2">
        <name>a divalent metal cation</name>
        <dbReference type="ChEBI" id="CHEBI:60240"/>
    </cofactor>
</comment>
<dbReference type="FunFam" id="1.10.287.130:FF:000001">
    <property type="entry name" value="Two-component sensor histidine kinase"/>
    <property type="match status" value="1"/>
</dbReference>
<evidence type="ECO:0000256" key="2">
    <source>
        <dbReference type="ARBA" id="ARBA00001968"/>
    </source>
</evidence>
<evidence type="ECO:0000256" key="8">
    <source>
        <dbReference type="ARBA" id="ARBA00023012"/>
    </source>
</evidence>
<dbReference type="FunFam" id="3.30.565.10:FF:000006">
    <property type="entry name" value="Sensor histidine kinase WalK"/>
    <property type="match status" value="1"/>
</dbReference>
<keyword evidence="11" id="KW-0175">Coiled coil</keyword>
<dbReference type="RefSeq" id="WP_012809130.1">
    <property type="nucleotide sequence ID" value="NC_013203.1"/>
</dbReference>
<dbReference type="GO" id="GO:0016036">
    <property type="term" value="P:cellular response to phosphate starvation"/>
    <property type="evidence" value="ECO:0007669"/>
    <property type="project" value="TreeGrafter"/>
</dbReference>
<dbReference type="InterPro" id="IPR036097">
    <property type="entry name" value="HisK_dim/P_sf"/>
</dbReference>
<evidence type="ECO:0000256" key="11">
    <source>
        <dbReference type="SAM" id="Coils"/>
    </source>
</evidence>
<evidence type="ECO:0000313" key="15">
    <source>
        <dbReference type="Proteomes" id="UP000000960"/>
    </source>
</evidence>
<proteinExistence type="predicted"/>
<comment type="catalytic activity">
    <reaction evidence="1">
        <text>ATP + protein L-histidine = ADP + protein N-phospho-L-histidine.</text>
        <dbReference type="EC" id="2.7.13.3"/>
    </reaction>
</comment>
<dbReference type="SUPFAM" id="SSF55874">
    <property type="entry name" value="ATPase domain of HSP90 chaperone/DNA topoisomerase II/histidine kinase"/>
    <property type="match status" value="1"/>
</dbReference>
<dbReference type="InterPro" id="IPR005467">
    <property type="entry name" value="His_kinase_dom"/>
</dbReference>
<dbReference type="InterPro" id="IPR003594">
    <property type="entry name" value="HATPase_dom"/>
</dbReference>
<keyword evidence="15" id="KW-1185">Reference proteome</keyword>
<keyword evidence="12" id="KW-1133">Transmembrane helix</keyword>
<evidence type="ECO:0000256" key="1">
    <source>
        <dbReference type="ARBA" id="ARBA00000085"/>
    </source>
</evidence>
<keyword evidence="12" id="KW-0812">Transmembrane</keyword>
<evidence type="ECO:0000313" key="14">
    <source>
        <dbReference type="EMBL" id="ACV51473.1"/>
    </source>
</evidence>
<sequence length="457" mass="51833">MSSEKSNKATPQEYKKPFFAHSDSSTAGVITWGFWWRKLINYIGFNFFLLVNITLVYIYMYNQHLPQGTFYLGFFPIESNSISLTGFSFLHGLSSLKYIVHGITFGAKIFDLGADLTRFWPAYLAILIWEFIDMLHFFSDMRRVRRALQPLNTLALKTEQLINSDVLATNTTATNDILVKKDKMRSLEQAIEEANVNSPKIQTGDQDLASIEIALNKLLRRMQEAKLQQMRFVNDASHELRTPIAVIRGYTDMLDRWGKTDEAVLDESITALKSESQHMHDLVEQLLFLARGDAGRNTLTKIQLNLAQIASEVWEESEMIDPDHRYALKFDQSALSDDHYQVLADTAMIKQSIRIIVQNAARYSAAQTTISFNVTYDEKTVQVSIEDEGMGISEAAAAHIFERFWRADNARIESNEGSGLGLSIAKWIVDNHDGSIKVVSREGVGTRFTIVLPHKVS</sequence>
<dbReference type="Pfam" id="PF02518">
    <property type="entry name" value="HATPase_c"/>
    <property type="match status" value="1"/>
</dbReference>
<dbReference type="CDD" id="cd00082">
    <property type="entry name" value="HisKA"/>
    <property type="match status" value="1"/>
</dbReference>
<dbReference type="Gene3D" id="1.10.287.130">
    <property type="match status" value="1"/>
</dbReference>
<feature type="domain" description="Histidine kinase" evidence="13">
    <location>
        <begin position="235"/>
        <end position="456"/>
    </location>
</feature>
<dbReference type="Pfam" id="PF00512">
    <property type="entry name" value="HisKA"/>
    <property type="match status" value="1"/>
</dbReference>
<evidence type="ECO:0000256" key="6">
    <source>
        <dbReference type="ARBA" id="ARBA00022679"/>
    </source>
</evidence>
<protein>
    <recommendedName>
        <fullName evidence="10">Sensor-like histidine kinase SenX3</fullName>
        <ecNumber evidence="4">2.7.13.3</ecNumber>
    </recommendedName>
</protein>
<dbReference type="GO" id="GO:0000155">
    <property type="term" value="F:phosphorelay sensor kinase activity"/>
    <property type="evidence" value="ECO:0007669"/>
    <property type="project" value="InterPro"/>
</dbReference>
<dbReference type="Gene3D" id="3.30.565.10">
    <property type="entry name" value="Histidine kinase-like ATPase, C-terminal domain"/>
    <property type="match status" value="1"/>
</dbReference>
<evidence type="ECO:0000256" key="3">
    <source>
        <dbReference type="ARBA" id="ARBA00004236"/>
    </source>
</evidence>
<evidence type="ECO:0000256" key="5">
    <source>
        <dbReference type="ARBA" id="ARBA00022553"/>
    </source>
</evidence>